<dbReference type="KEGG" id="btab:109042574"/>
<sequence>MGIIKTVVKKCFGKYLLVTNTVSSGILMAVGDSMQQQIETYRGFHENESHDAVRSMNMAMVGIILGPIQHVFYMYLDRFIPGRDLFSVSKKLLLDQLIASPVYIVTFFYGSAYIENHTLAQANDELRHKFLQVYLVDWIVWPPTQFINFFFLPSKYRVIYLNGLTTLYNVYLSYIKHKDKVEKLDLPRKY</sequence>
<evidence type="ECO:0000313" key="8">
    <source>
        <dbReference type="Proteomes" id="UP001152759"/>
    </source>
</evidence>
<evidence type="ECO:0000256" key="2">
    <source>
        <dbReference type="ARBA" id="ARBA00006824"/>
    </source>
</evidence>
<organism evidence="7 8">
    <name type="scientific">Bemisia tabaci</name>
    <name type="common">Sweetpotato whitefly</name>
    <name type="synonym">Aleurodes tabaci</name>
    <dbReference type="NCBI Taxonomy" id="7038"/>
    <lineage>
        <taxon>Eukaryota</taxon>
        <taxon>Metazoa</taxon>
        <taxon>Ecdysozoa</taxon>
        <taxon>Arthropoda</taxon>
        <taxon>Hexapoda</taxon>
        <taxon>Insecta</taxon>
        <taxon>Pterygota</taxon>
        <taxon>Neoptera</taxon>
        <taxon>Paraneoptera</taxon>
        <taxon>Hemiptera</taxon>
        <taxon>Sternorrhyncha</taxon>
        <taxon>Aleyrodoidea</taxon>
        <taxon>Aleyrodidae</taxon>
        <taxon>Aleyrodinae</taxon>
        <taxon>Bemisia</taxon>
    </lineage>
</organism>
<dbReference type="Pfam" id="PF04117">
    <property type="entry name" value="Mpv17_PMP22"/>
    <property type="match status" value="1"/>
</dbReference>
<dbReference type="InterPro" id="IPR007248">
    <property type="entry name" value="Mpv17_PMP22"/>
</dbReference>
<dbReference type="OrthoDB" id="5345392at2759"/>
<gene>
    <name evidence="7" type="ORF">BEMITA_LOCUS8306</name>
</gene>
<keyword evidence="8" id="KW-1185">Reference proteome</keyword>
<evidence type="ECO:0000313" key="7">
    <source>
        <dbReference type="EMBL" id="CAH0389485.1"/>
    </source>
</evidence>
<keyword evidence="5 6" id="KW-0472">Membrane</keyword>
<evidence type="ECO:0008006" key="9">
    <source>
        <dbReference type="Google" id="ProtNLM"/>
    </source>
</evidence>
<dbReference type="PANTHER" id="PTHR11266">
    <property type="entry name" value="PEROXISOMAL MEMBRANE PROTEIN 2, PXMP2 MPV17"/>
    <property type="match status" value="1"/>
</dbReference>
<evidence type="ECO:0000256" key="4">
    <source>
        <dbReference type="ARBA" id="ARBA00022989"/>
    </source>
</evidence>
<protein>
    <recommendedName>
        <fullName evidence="9">Mpv17-like protein 2</fullName>
    </recommendedName>
</protein>
<evidence type="ECO:0000256" key="1">
    <source>
        <dbReference type="ARBA" id="ARBA00004141"/>
    </source>
</evidence>
<dbReference type="GO" id="GO:0005739">
    <property type="term" value="C:mitochondrion"/>
    <property type="evidence" value="ECO:0007669"/>
    <property type="project" value="TreeGrafter"/>
</dbReference>
<proteinExistence type="inferred from homology"/>
<reference evidence="7" key="1">
    <citation type="submission" date="2021-12" db="EMBL/GenBank/DDBJ databases">
        <authorList>
            <person name="King R."/>
        </authorList>
    </citation>
    <scope>NUCLEOTIDE SEQUENCE</scope>
</reference>
<keyword evidence="3 6" id="KW-0812">Transmembrane</keyword>
<dbReference type="GO" id="GO:0016020">
    <property type="term" value="C:membrane"/>
    <property type="evidence" value="ECO:0007669"/>
    <property type="project" value="UniProtKB-SubCell"/>
</dbReference>
<dbReference type="Proteomes" id="UP001152759">
    <property type="component" value="Chromosome 4"/>
</dbReference>
<dbReference type="EMBL" id="OU963865">
    <property type="protein sequence ID" value="CAH0389485.1"/>
    <property type="molecule type" value="Genomic_DNA"/>
</dbReference>
<evidence type="ECO:0000256" key="5">
    <source>
        <dbReference type="ARBA" id="ARBA00023136"/>
    </source>
</evidence>
<feature type="transmembrane region" description="Helical" evidence="6">
    <location>
        <begin position="12"/>
        <end position="31"/>
    </location>
</feature>
<name>A0A9P0F4M2_BEMTA</name>
<dbReference type="AlphaFoldDB" id="A0A9P0F4M2"/>
<keyword evidence="4 6" id="KW-1133">Transmembrane helix</keyword>
<comment type="similarity">
    <text evidence="2 6">Belongs to the peroxisomal membrane protein PXMP2/4 family.</text>
</comment>
<dbReference type="GO" id="GO:0061668">
    <property type="term" value="P:mitochondrial ribosome assembly"/>
    <property type="evidence" value="ECO:0007669"/>
    <property type="project" value="TreeGrafter"/>
</dbReference>
<comment type="subcellular location">
    <subcellularLocation>
        <location evidence="1">Membrane</location>
        <topology evidence="1">Multi-pass membrane protein</topology>
    </subcellularLocation>
</comment>
<evidence type="ECO:0000256" key="3">
    <source>
        <dbReference type="ARBA" id="ARBA00022692"/>
    </source>
</evidence>
<evidence type="ECO:0000256" key="6">
    <source>
        <dbReference type="RuleBase" id="RU363053"/>
    </source>
</evidence>
<feature type="transmembrane region" description="Helical" evidence="6">
    <location>
        <begin position="97"/>
        <end position="114"/>
    </location>
</feature>
<accession>A0A9P0F4M2</accession>
<dbReference type="PANTHER" id="PTHR11266:SF81">
    <property type="entry name" value="GH12661P-RELATED"/>
    <property type="match status" value="1"/>
</dbReference>
<feature type="transmembrane region" description="Helical" evidence="6">
    <location>
        <begin position="58"/>
        <end position="76"/>
    </location>
</feature>